<feature type="domain" description="Transposase DDE" evidence="1">
    <location>
        <begin position="27"/>
        <end position="109"/>
    </location>
</feature>
<dbReference type="RefSeq" id="WP_378927345.1">
    <property type="nucleotide sequence ID" value="NZ_JBHLWQ010000199.1"/>
</dbReference>
<dbReference type="Proteomes" id="UP001589795">
    <property type="component" value="Unassembled WGS sequence"/>
</dbReference>
<dbReference type="EMBL" id="JBHLWQ010000199">
    <property type="protein sequence ID" value="MFC0202589.1"/>
    <property type="molecule type" value="Genomic_DNA"/>
</dbReference>
<evidence type="ECO:0000259" key="1">
    <source>
        <dbReference type="Pfam" id="PF13586"/>
    </source>
</evidence>
<sequence>FMSAGQVSDYTGAAALLDSLPQADWFLADRGYDADWLRKALQDRGIKACIPGRKSRKKTVKYDKRRYKRRNRIEIMFGRLKDWRRVATRYDRCPETYLSAIALAATVMFWL</sequence>
<keyword evidence="3" id="KW-1185">Reference proteome</keyword>
<dbReference type="Pfam" id="PF13586">
    <property type="entry name" value="DDE_Tnp_1_2"/>
    <property type="match status" value="1"/>
</dbReference>
<dbReference type="PANTHER" id="PTHR30007">
    <property type="entry name" value="PHP DOMAIN PROTEIN"/>
    <property type="match status" value="1"/>
</dbReference>
<evidence type="ECO:0000313" key="2">
    <source>
        <dbReference type="EMBL" id="MFC0202589.1"/>
    </source>
</evidence>
<protein>
    <submittedName>
        <fullName evidence="2">IS5 family transposase</fullName>
    </submittedName>
</protein>
<evidence type="ECO:0000313" key="3">
    <source>
        <dbReference type="Proteomes" id="UP001589795"/>
    </source>
</evidence>
<dbReference type="InterPro" id="IPR025668">
    <property type="entry name" value="Tnp_DDE_dom"/>
</dbReference>
<gene>
    <name evidence="2" type="ORF">ACFFIZ_20320</name>
</gene>
<dbReference type="SUPFAM" id="SSF53098">
    <property type="entry name" value="Ribonuclease H-like"/>
    <property type="match status" value="1"/>
</dbReference>
<dbReference type="PANTHER" id="PTHR30007:SF1">
    <property type="entry name" value="BLR1914 PROTEIN"/>
    <property type="match status" value="1"/>
</dbReference>
<comment type="caution">
    <text evidence="2">The sequence shown here is derived from an EMBL/GenBank/DDBJ whole genome shotgun (WGS) entry which is preliminary data.</text>
</comment>
<accession>A0ABV6CPB8</accession>
<dbReference type="InterPro" id="IPR012337">
    <property type="entry name" value="RNaseH-like_sf"/>
</dbReference>
<reference evidence="2 3" key="1">
    <citation type="submission" date="2024-09" db="EMBL/GenBank/DDBJ databases">
        <authorList>
            <person name="Sun Q."/>
            <person name="Mori K."/>
        </authorList>
    </citation>
    <scope>NUCLEOTIDE SEQUENCE [LARGE SCALE GENOMIC DNA]</scope>
    <source>
        <strain evidence="2 3">CCM 7904</strain>
    </source>
</reference>
<organism evidence="2 3">
    <name type="scientific">Paracoccus rhizosphaerae</name>
    <dbReference type="NCBI Taxonomy" id="1133347"/>
    <lineage>
        <taxon>Bacteria</taxon>
        <taxon>Pseudomonadati</taxon>
        <taxon>Pseudomonadota</taxon>
        <taxon>Alphaproteobacteria</taxon>
        <taxon>Rhodobacterales</taxon>
        <taxon>Paracoccaceae</taxon>
        <taxon>Paracoccus</taxon>
    </lineage>
</organism>
<proteinExistence type="predicted"/>
<dbReference type="NCBIfam" id="NF033580">
    <property type="entry name" value="transpos_IS5_3"/>
    <property type="match status" value="1"/>
</dbReference>
<name>A0ABV6CPB8_9RHOB</name>
<feature type="non-terminal residue" evidence="2">
    <location>
        <position position="1"/>
    </location>
</feature>